<comment type="similarity">
    <text evidence="2">Belongs to the EamA transporter family.</text>
</comment>
<accession>A0A8A4ZER8</accession>
<evidence type="ECO:0000313" key="10">
    <source>
        <dbReference type="Proteomes" id="UP000663937"/>
    </source>
</evidence>
<dbReference type="GO" id="GO:0016020">
    <property type="term" value="C:membrane"/>
    <property type="evidence" value="ECO:0007669"/>
    <property type="project" value="UniProtKB-SubCell"/>
</dbReference>
<dbReference type="InterPro" id="IPR000620">
    <property type="entry name" value="EamA_dom"/>
</dbReference>
<feature type="transmembrane region" description="Helical" evidence="7">
    <location>
        <begin position="121"/>
        <end position="139"/>
    </location>
</feature>
<dbReference type="InterPro" id="IPR037185">
    <property type="entry name" value="EmrE-like"/>
</dbReference>
<evidence type="ECO:0000256" key="2">
    <source>
        <dbReference type="ARBA" id="ARBA00007362"/>
    </source>
</evidence>
<feature type="transmembrane region" description="Helical" evidence="7">
    <location>
        <begin position="67"/>
        <end position="87"/>
    </location>
</feature>
<keyword evidence="3 7" id="KW-0812">Transmembrane</keyword>
<keyword evidence="4 7" id="KW-1133">Transmembrane helix</keyword>
<keyword evidence="10" id="KW-1185">Reference proteome</keyword>
<evidence type="ECO:0000256" key="7">
    <source>
        <dbReference type="SAM" id="Phobius"/>
    </source>
</evidence>
<feature type="domain" description="EamA" evidence="8">
    <location>
        <begin position="10"/>
        <end position="136"/>
    </location>
</feature>
<feature type="transmembrane region" description="Helical" evidence="7">
    <location>
        <begin position="202"/>
        <end position="226"/>
    </location>
</feature>
<dbReference type="Pfam" id="PF00892">
    <property type="entry name" value="EamA"/>
    <property type="match status" value="2"/>
</dbReference>
<dbReference type="InterPro" id="IPR050638">
    <property type="entry name" value="AA-Vitamin_Transporters"/>
</dbReference>
<feature type="region of interest" description="Disordered" evidence="6">
    <location>
        <begin position="284"/>
        <end position="307"/>
    </location>
</feature>
<name>A0A8A4ZER8_9MICO</name>
<evidence type="ECO:0000256" key="1">
    <source>
        <dbReference type="ARBA" id="ARBA00004141"/>
    </source>
</evidence>
<feature type="transmembrane region" description="Helical" evidence="7">
    <location>
        <begin position="93"/>
        <end position="114"/>
    </location>
</feature>
<reference evidence="9" key="1">
    <citation type="submission" date="2021-03" db="EMBL/GenBank/DDBJ databases">
        <title>Pengzhenrongella sicca gen. nov., sp. nov., a new member of suborder Micrococcineae isolated from High-Arctic tundra soil.</title>
        <authorList>
            <person name="Peng F."/>
        </authorList>
    </citation>
    <scope>NUCLEOTIDE SEQUENCE</scope>
    <source>
        <strain evidence="9">LRZ-2</strain>
    </source>
</reference>
<feature type="compositionally biased region" description="Basic and acidic residues" evidence="6">
    <location>
        <begin position="284"/>
        <end position="296"/>
    </location>
</feature>
<sequence>MNATGRGWTILVTGLGPAAWGTTYLVTTQWLPPDRPLLASVLRALPAGLLLVAWGRRLPHGTWWLRAAVLGTLNIGVFFALLFFSAYRLPGGVAATLGAVQPLIVAGLSALILGERLTVRAVCAGIVGVVGVALLVLRASVGLDALGLAAGLAAAAAMALGVVLTKRWGRPVPLLAFTGWQLTFGGLVLVPILLAVEGLPGAVTAAQVAGFAYLGLVNTAFGYAVWFRGIERLPAASVSFLGLLSPVVAATAGWLVLAQSLSGWQLVGMGLALGALVAGQRGTARRDPRSDARDSLVRGTTTPGLGLRPPAVIATVSSANTGLP</sequence>
<evidence type="ECO:0000256" key="5">
    <source>
        <dbReference type="ARBA" id="ARBA00023136"/>
    </source>
</evidence>
<evidence type="ECO:0000259" key="8">
    <source>
        <dbReference type="Pfam" id="PF00892"/>
    </source>
</evidence>
<feature type="transmembrane region" description="Helical" evidence="7">
    <location>
        <begin position="37"/>
        <end position="55"/>
    </location>
</feature>
<feature type="transmembrane region" description="Helical" evidence="7">
    <location>
        <begin position="238"/>
        <end position="257"/>
    </location>
</feature>
<feature type="domain" description="EamA" evidence="8">
    <location>
        <begin position="146"/>
        <end position="277"/>
    </location>
</feature>
<dbReference type="Proteomes" id="UP000663937">
    <property type="component" value="Chromosome"/>
</dbReference>
<evidence type="ECO:0000313" key="9">
    <source>
        <dbReference type="EMBL" id="QTE30394.1"/>
    </source>
</evidence>
<evidence type="ECO:0000256" key="4">
    <source>
        <dbReference type="ARBA" id="ARBA00022989"/>
    </source>
</evidence>
<feature type="transmembrane region" description="Helical" evidence="7">
    <location>
        <begin position="172"/>
        <end position="196"/>
    </location>
</feature>
<evidence type="ECO:0000256" key="6">
    <source>
        <dbReference type="SAM" id="MobiDB-lite"/>
    </source>
</evidence>
<feature type="transmembrane region" description="Helical" evidence="7">
    <location>
        <begin position="145"/>
        <end position="165"/>
    </location>
</feature>
<evidence type="ECO:0000256" key="3">
    <source>
        <dbReference type="ARBA" id="ARBA00022692"/>
    </source>
</evidence>
<proteinExistence type="inferred from homology"/>
<dbReference type="EMBL" id="CP071868">
    <property type="protein sequence ID" value="QTE30394.1"/>
    <property type="molecule type" value="Genomic_DNA"/>
</dbReference>
<protein>
    <submittedName>
        <fullName evidence="9">EamA family transporter</fullName>
    </submittedName>
</protein>
<organism evidence="9 10">
    <name type="scientific">Pengzhenrongella sicca</name>
    <dbReference type="NCBI Taxonomy" id="2819238"/>
    <lineage>
        <taxon>Bacteria</taxon>
        <taxon>Bacillati</taxon>
        <taxon>Actinomycetota</taxon>
        <taxon>Actinomycetes</taxon>
        <taxon>Micrococcales</taxon>
        <taxon>Pengzhenrongella</taxon>
    </lineage>
</organism>
<gene>
    <name evidence="9" type="ORF">J4E96_05210</name>
</gene>
<dbReference type="KEGG" id="psic:J4E96_05210"/>
<keyword evidence="5 7" id="KW-0472">Membrane</keyword>
<feature type="transmembrane region" description="Helical" evidence="7">
    <location>
        <begin position="263"/>
        <end position="279"/>
    </location>
</feature>
<dbReference type="PANTHER" id="PTHR32322">
    <property type="entry name" value="INNER MEMBRANE TRANSPORTER"/>
    <property type="match status" value="1"/>
</dbReference>
<dbReference type="AlphaFoldDB" id="A0A8A4ZER8"/>
<comment type="subcellular location">
    <subcellularLocation>
        <location evidence="1">Membrane</location>
        <topology evidence="1">Multi-pass membrane protein</topology>
    </subcellularLocation>
</comment>
<dbReference type="PANTHER" id="PTHR32322:SF2">
    <property type="entry name" value="EAMA DOMAIN-CONTAINING PROTEIN"/>
    <property type="match status" value="1"/>
</dbReference>
<dbReference type="SUPFAM" id="SSF103481">
    <property type="entry name" value="Multidrug resistance efflux transporter EmrE"/>
    <property type="match status" value="2"/>
</dbReference>
<dbReference type="RefSeq" id="WP_227424724.1">
    <property type="nucleotide sequence ID" value="NZ_CP071868.1"/>
</dbReference>